<name>A0A6S6W666_9PLEO</name>
<dbReference type="InterPro" id="IPR011701">
    <property type="entry name" value="MFS"/>
</dbReference>
<feature type="domain" description="Major facilitator superfamily (MFS) profile" evidence="5">
    <location>
        <begin position="30"/>
        <end position="522"/>
    </location>
</feature>
<sequence length="572" mass="62272">MAAIKDQRRAAEAAIFDQTNLLPPRKVVVIIGTLAMCQLICFAEQTGIGIALPAIGRDLNAQDTISWAGTSALIANTIFQVLYGRLSDLFERLEMINTYITGRKPTLLWALALLTISDLLCGFAQNDVMLYVFRGFSGVANGGVASLSAMIVSDVVTLEQRGKWQGIIGAAVGIGNMTGPFIAAAFVQAGSWRGFFWSVSPAAVVCGCLCLWILPTSKGRPNMEFKQVMKQFDFGGIFFGSVALILLLIPIAGGGDYFEWDSPKVIVMLTIGGICFLLFIYVERSIALLPMMPLSLFKNTAVAVMLAQNFLFGIVAYSQTFYLPLFFQNAQRLSPLKAACLMLPLTACQACSSILSGQYITRQRRYGEIIWLGFFLWTLGSGLTCIFGVDTPIYAIVLILVVNGIGIGMVFQPVLIAMQAHCTRAQRAIVISNRNFIRSLGGAVGLAISAAALQNSLHKAMPKEFRDTTSAYETPNFDKLGEEDTAQIVQAYATASRTIFYMNVPIIALCLIGCFLIKDRGLQRPDEVIVDEEKEVERSDSGTEQVVVVKPVEVTEKKKGATDGRRMSGVTL</sequence>
<dbReference type="EMBL" id="HG992982">
    <property type="protein sequence ID" value="CAE7187724.1"/>
    <property type="molecule type" value="Genomic_DNA"/>
</dbReference>
<keyword evidence="4" id="KW-0472">Membrane</keyword>
<evidence type="ECO:0000256" key="2">
    <source>
        <dbReference type="ARBA" id="ARBA00022692"/>
    </source>
</evidence>
<keyword evidence="2" id="KW-0812">Transmembrane</keyword>
<dbReference type="PANTHER" id="PTHR23501:SF78">
    <property type="entry name" value="MAJOR FACILITATOR SUPERFAMILY (MFS) PROFILE DOMAIN-CONTAINING PROTEIN-RELATED"/>
    <property type="match status" value="1"/>
</dbReference>
<dbReference type="SUPFAM" id="SSF103473">
    <property type="entry name" value="MFS general substrate transporter"/>
    <property type="match status" value="1"/>
</dbReference>
<keyword evidence="3" id="KW-1133">Transmembrane helix</keyword>
<dbReference type="GO" id="GO:0005886">
    <property type="term" value="C:plasma membrane"/>
    <property type="evidence" value="ECO:0007669"/>
    <property type="project" value="TreeGrafter"/>
</dbReference>
<evidence type="ECO:0000256" key="4">
    <source>
        <dbReference type="ARBA" id="ARBA00023136"/>
    </source>
</evidence>
<reference evidence="6" key="1">
    <citation type="submission" date="2021-02" db="EMBL/GenBank/DDBJ databases">
        <authorList>
            <person name="Syme A R."/>
            <person name="Syme A R."/>
            <person name="Moolhuijzen P."/>
        </authorList>
    </citation>
    <scope>NUCLEOTIDE SEQUENCE</scope>
    <source>
        <strain evidence="6">W1-1</strain>
    </source>
</reference>
<accession>A0A6S6W666</accession>
<proteinExistence type="predicted"/>
<gene>
    <name evidence="6" type="ORF">PTTW11_07199</name>
</gene>
<evidence type="ECO:0000313" key="7">
    <source>
        <dbReference type="Proteomes" id="UP000472372"/>
    </source>
</evidence>
<evidence type="ECO:0000256" key="1">
    <source>
        <dbReference type="ARBA" id="ARBA00004141"/>
    </source>
</evidence>
<dbReference type="GO" id="GO:0022857">
    <property type="term" value="F:transmembrane transporter activity"/>
    <property type="evidence" value="ECO:0007669"/>
    <property type="project" value="InterPro"/>
</dbReference>
<protein>
    <submittedName>
        <fullName evidence="6">MFS general substrate transporter</fullName>
    </submittedName>
</protein>
<evidence type="ECO:0000259" key="5">
    <source>
        <dbReference type="PROSITE" id="PS50850"/>
    </source>
</evidence>
<dbReference type="InterPro" id="IPR020846">
    <property type="entry name" value="MFS_dom"/>
</dbReference>
<comment type="subcellular location">
    <subcellularLocation>
        <location evidence="1">Membrane</location>
        <topology evidence="1">Multi-pass membrane protein</topology>
    </subcellularLocation>
</comment>
<dbReference type="AlphaFoldDB" id="A0A6S6W666"/>
<dbReference type="PANTHER" id="PTHR23501">
    <property type="entry name" value="MAJOR FACILITATOR SUPERFAMILY"/>
    <property type="match status" value="1"/>
</dbReference>
<evidence type="ECO:0000313" key="6">
    <source>
        <dbReference type="EMBL" id="CAE7187724.1"/>
    </source>
</evidence>
<dbReference type="Pfam" id="PF07690">
    <property type="entry name" value="MFS_1"/>
    <property type="match status" value="1"/>
</dbReference>
<dbReference type="PROSITE" id="PS50850">
    <property type="entry name" value="MFS"/>
    <property type="match status" value="1"/>
</dbReference>
<evidence type="ECO:0000256" key="3">
    <source>
        <dbReference type="ARBA" id="ARBA00022989"/>
    </source>
</evidence>
<dbReference type="Proteomes" id="UP000472372">
    <property type="component" value="Chromosome 6"/>
</dbReference>
<organism evidence="6 7">
    <name type="scientific">Pyrenophora teres f. teres</name>
    <dbReference type="NCBI Taxonomy" id="97479"/>
    <lineage>
        <taxon>Eukaryota</taxon>
        <taxon>Fungi</taxon>
        <taxon>Dikarya</taxon>
        <taxon>Ascomycota</taxon>
        <taxon>Pezizomycotina</taxon>
        <taxon>Dothideomycetes</taxon>
        <taxon>Pleosporomycetidae</taxon>
        <taxon>Pleosporales</taxon>
        <taxon>Pleosporineae</taxon>
        <taxon>Pleosporaceae</taxon>
        <taxon>Pyrenophora</taxon>
    </lineage>
</organism>
<dbReference type="Gene3D" id="1.20.1250.20">
    <property type="entry name" value="MFS general substrate transporter like domains"/>
    <property type="match status" value="2"/>
</dbReference>
<dbReference type="InterPro" id="IPR036259">
    <property type="entry name" value="MFS_trans_sf"/>
</dbReference>